<organism evidence="1">
    <name type="scientific">Anguilla anguilla</name>
    <name type="common">European freshwater eel</name>
    <name type="synonym">Muraena anguilla</name>
    <dbReference type="NCBI Taxonomy" id="7936"/>
    <lineage>
        <taxon>Eukaryota</taxon>
        <taxon>Metazoa</taxon>
        <taxon>Chordata</taxon>
        <taxon>Craniata</taxon>
        <taxon>Vertebrata</taxon>
        <taxon>Euteleostomi</taxon>
        <taxon>Actinopterygii</taxon>
        <taxon>Neopterygii</taxon>
        <taxon>Teleostei</taxon>
        <taxon>Anguilliformes</taxon>
        <taxon>Anguillidae</taxon>
        <taxon>Anguilla</taxon>
    </lineage>
</organism>
<proteinExistence type="predicted"/>
<protein>
    <submittedName>
        <fullName evidence="1">Uncharacterized protein</fullName>
    </submittedName>
</protein>
<dbReference type="EMBL" id="GBXM01053431">
    <property type="protein sequence ID" value="JAH55146.1"/>
    <property type="molecule type" value="Transcribed_RNA"/>
</dbReference>
<name>A0A0E9TNG2_ANGAN</name>
<evidence type="ECO:0000313" key="1">
    <source>
        <dbReference type="EMBL" id="JAH55146.1"/>
    </source>
</evidence>
<reference evidence="1" key="2">
    <citation type="journal article" date="2015" name="Fish Shellfish Immunol.">
        <title>Early steps in the European eel (Anguilla anguilla)-Vibrio vulnificus interaction in the gills: Role of the RtxA13 toxin.</title>
        <authorList>
            <person name="Callol A."/>
            <person name="Pajuelo D."/>
            <person name="Ebbesson L."/>
            <person name="Teles M."/>
            <person name="MacKenzie S."/>
            <person name="Amaro C."/>
        </authorList>
    </citation>
    <scope>NUCLEOTIDE SEQUENCE</scope>
</reference>
<sequence length="30" mass="3769">MQKAKTKQTDMFLLKGRWRKRYNKQILILM</sequence>
<reference evidence="1" key="1">
    <citation type="submission" date="2014-11" db="EMBL/GenBank/DDBJ databases">
        <authorList>
            <person name="Amaro Gonzalez C."/>
        </authorList>
    </citation>
    <scope>NUCLEOTIDE SEQUENCE</scope>
</reference>
<accession>A0A0E9TNG2</accession>
<dbReference type="AlphaFoldDB" id="A0A0E9TNG2"/>